<proteinExistence type="predicted"/>
<comment type="caution">
    <text evidence="1">The sequence shown here is derived from an EMBL/GenBank/DDBJ whole genome shotgun (WGS) entry which is preliminary data.</text>
</comment>
<keyword evidence="2" id="KW-1185">Reference proteome</keyword>
<organism evidence="1 2">
    <name type="scientific">Boeremia exigua</name>
    <dbReference type="NCBI Taxonomy" id="749465"/>
    <lineage>
        <taxon>Eukaryota</taxon>
        <taxon>Fungi</taxon>
        <taxon>Dikarya</taxon>
        <taxon>Ascomycota</taxon>
        <taxon>Pezizomycotina</taxon>
        <taxon>Dothideomycetes</taxon>
        <taxon>Pleosporomycetidae</taxon>
        <taxon>Pleosporales</taxon>
        <taxon>Pleosporineae</taxon>
        <taxon>Didymellaceae</taxon>
        <taxon>Boeremia</taxon>
    </lineage>
</organism>
<evidence type="ECO:0000313" key="2">
    <source>
        <dbReference type="Proteomes" id="UP001153331"/>
    </source>
</evidence>
<gene>
    <name evidence="1" type="ORF">OPT61_g7848</name>
</gene>
<name>A0ACC2I176_9PLEO</name>
<dbReference type="EMBL" id="JAPHNI010000681">
    <property type="protein sequence ID" value="KAJ8108900.1"/>
    <property type="molecule type" value="Genomic_DNA"/>
</dbReference>
<reference evidence="1" key="1">
    <citation type="submission" date="2022-11" db="EMBL/GenBank/DDBJ databases">
        <title>Genome Sequence of Boeremia exigua.</title>
        <authorList>
            <person name="Buettner E."/>
        </authorList>
    </citation>
    <scope>NUCLEOTIDE SEQUENCE</scope>
    <source>
        <strain evidence="1">CU02</strain>
    </source>
</reference>
<accession>A0ACC2I176</accession>
<sequence>MAHKFSSHLLGKTRESTFDTLYTLYDGRWHQQDDIVHLFHDDRCNDDGRYALVESVWTFDLDNDILRIDGKECCGQIHLERVRQGPFQIADVSPQVTAARPTNIPQAALPPPYAQLTRTNQNLSLHQRQKAFLCRILQDFAFQLAYAVIRILALDFTVKEINIPYRASGGHLVRLQDLPRWKACNEDLVQVGGVSIVISQHTSHALNLAKADFRKWAAGRMKGHMHHASDDVRTYLLFSRHSVSLYQRKNDTEKHTRPEPLLDTTPNFTAAAIALLLEATQQSVSEHWIQSVPSELQDMILEKAAVGPIERAKLGCVLNVGSVFKWQCDGRNIERELADRHRVLSTRIESRVYFDDCFTGLAYK</sequence>
<protein>
    <submittedName>
        <fullName evidence="1">Uncharacterized protein</fullName>
    </submittedName>
</protein>
<evidence type="ECO:0000313" key="1">
    <source>
        <dbReference type="EMBL" id="KAJ8108900.1"/>
    </source>
</evidence>
<dbReference type="Proteomes" id="UP001153331">
    <property type="component" value="Unassembled WGS sequence"/>
</dbReference>